<dbReference type="SMART" id="SM00028">
    <property type="entry name" value="TPR"/>
    <property type="match status" value="2"/>
</dbReference>
<dbReference type="InterPro" id="IPR041664">
    <property type="entry name" value="AAA_16"/>
</dbReference>
<organism evidence="4 5">
    <name type="scientific">Microvirga vignae</name>
    <dbReference type="NCBI Taxonomy" id="1225564"/>
    <lineage>
        <taxon>Bacteria</taxon>
        <taxon>Pseudomonadati</taxon>
        <taxon>Pseudomonadota</taxon>
        <taxon>Alphaproteobacteria</taxon>
        <taxon>Hyphomicrobiales</taxon>
        <taxon>Methylobacteriaceae</taxon>
        <taxon>Microvirga</taxon>
    </lineage>
</organism>
<dbReference type="PROSITE" id="PS50125">
    <property type="entry name" value="GUANYLATE_CYCLASE_2"/>
    <property type="match status" value="1"/>
</dbReference>
<dbReference type="SUPFAM" id="SSF48452">
    <property type="entry name" value="TPR-like"/>
    <property type="match status" value="1"/>
</dbReference>
<dbReference type="InterPro" id="IPR027417">
    <property type="entry name" value="P-loop_NTPase"/>
</dbReference>
<dbReference type="STRING" id="1225564.AA309_14500"/>
<dbReference type="GO" id="GO:0005524">
    <property type="term" value="F:ATP binding"/>
    <property type="evidence" value="ECO:0007669"/>
    <property type="project" value="UniProtKB-KW"/>
</dbReference>
<evidence type="ECO:0000256" key="1">
    <source>
        <dbReference type="ARBA" id="ARBA00022741"/>
    </source>
</evidence>
<keyword evidence="2" id="KW-0067">ATP-binding</keyword>
<name>A0A0H1RIJ4_9HYPH</name>
<accession>A0A0H1RIJ4</accession>
<dbReference type="Pfam" id="PF13191">
    <property type="entry name" value="AAA_16"/>
    <property type="match status" value="1"/>
</dbReference>
<dbReference type="InterPro" id="IPR019734">
    <property type="entry name" value="TPR_rpt"/>
</dbReference>
<dbReference type="SUPFAM" id="SSF52540">
    <property type="entry name" value="P-loop containing nucleoside triphosphate hydrolases"/>
    <property type="match status" value="1"/>
</dbReference>
<sequence>MASTAERRQVTALAYDLVGSTRLAERLDPEDMHELLQGFHRMCTAAVEEFGGKVNRYIGDGGMAYFGYPTTYENAAERAIQAGLAIIERCAHLSPAGYGGRIALSVRVGIATSRVVAGDMAGDRGFGTDEVVGIAPHLAARLQSAAAPNSVFVSEATRRLVGTMFRFGHRQELQLAGFSQLQQAWTVLRARRPQTRFEGFHSRGDTPFLGRGAELAAISERWQRVQNGQGQTILLTGDPGIGKSRVAAEIRAIMDHDAALVLSFQCSPLHVSTPLHPVKTFLERALLMRTGRLHHLPKGRLSRLLNLPVPPMPDAAPILMGVLFPLQEERGEVGPQDKAEQIKEETFTILIEIIARLTARGPLLIIVEDVQWIDPSSLELLDRLISTIVDLPVLLIATARPTFTALEPSDTRHLTRIELSPLAEQAAIALVQHVAGPSQIPNAELLRIIDRSEGNPFFLEELTRTFLEQKATADREATTGQTSELPISLMDVLAARLDQSGPGKQIAQVASAIGRRFPHNLLQDATQLDEEELNAGLARLYERGVIAPEHDVPQHSYSFRHALLQQCAYDSMVKATRQKIHRRLAHLLETASAEPEILARHFTEAGMPREAIVQLQLAGQRAALRSANLEAISLLRRALSLCSDVEPGEEQNEIELDICLALGPLLISSVGPGADEVQELYRQAIALSDSLPTDQRRFTAYWGWWRTAPDFKAMRERADQLSAIVQDLANPHLALQAHHCQWATLFMLGEQERCCEHIKEGLALYDVVEHRHDAILYGGHDPKVCGLGEQALSLWLQGFPRRSLAIIKACARHAATLDHLASKTHFEEAEINLLHYRHDVEAVKDRASRMHRFAEKLSFRDIAAKAEIFGGWAASLSGDLAEGVVSIERGLETQRIIGTQEDFPAYLEMLAEVYGLSGEFSRGLEVIEEAISIANGTGLRYWIAEILRRKGDLLSSLGRGDEALRCYDEAIAAAESQNANALLLRSATSRAAALADTDLRGAGVSQLETALARIPEATPTRDKALAMDLLGRLR</sequence>
<proteinExistence type="predicted"/>
<comment type="caution">
    <text evidence="4">The sequence shown here is derived from an EMBL/GenBank/DDBJ whole genome shotgun (WGS) entry which is preliminary data.</text>
</comment>
<dbReference type="PATRIC" id="fig|1225564.3.peg.3774"/>
<dbReference type="GO" id="GO:0009190">
    <property type="term" value="P:cyclic nucleotide biosynthetic process"/>
    <property type="evidence" value="ECO:0007669"/>
    <property type="project" value="InterPro"/>
</dbReference>
<dbReference type="SMART" id="SM00044">
    <property type="entry name" value="CYCc"/>
    <property type="match status" value="1"/>
</dbReference>
<evidence type="ECO:0000313" key="4">
    <source>
        <dbReference type="EMBL" id="KLK92422.1"/>
    </source>
</evidence>
<gene>
    <name evidence="4" type="ORF">AA309_14500</name>
</gene>
<dbReference type="InterPro" id="IPR029787">
    <property type="entry name" value="Nucleotide_cyclase"/>
</dbReference>
<evidence type="ECO:0000259" key="3">
    <source>
        <dbReference type="PROSITE" id="PS50125"/>
    </source>
</evidence>
<evidence type="ECO:0000313" key="5">
    <source>
        <dbReference type="Proteomes" id="UP000035489"/>
    </source>
</evidence>
<dbReference type="SUPFAM" id="SSF55073">
    <property type="entry name" value="Nucleotide cyclase"/>
    <property type="match status" value="1"/>
</dbReference>
<dbReference type="CDD" id="cd07302">
    <property type="entry name" value="CHD"/>
    <property type="match status" value="1"/>
</dbReference>
<evidence type="ECO:0000256" key="2">
    <source>
        <dbReference type="ARBA" id="ARBA00022840"/>
    </source>
</evidence>
<dbReference type="AlphaFoldDB" id="A0A0H1RIJ4"/>
<dbReference type="InterPro" id="IPR001054">
    <property type="entry name" value="A/G_cyclase"/>
</dbReference>
<dbReference type="InterPro" id="IPR011990">
    <property type="entry name" value="TPR-like_helical_dom_sf"/>
</dbReference>
<dbReference type="PANTHER" id="PTHR16305">
    <property type="entry name" value="TESTICULAR SOLUBLE ADENYLYL CYCLASE"/>
    <property type="match status" value="1"/>
</dbReference>
<dbReference type="PANTHER" id="PTHR16305:SF28">
    <property type="entry name" value="GUANYLATE CYCLASE DOMAIN-CONTAINING PROTEIN"/>
    <property type="match status" value="1"/>
</dbReference>
<dbReference type="Pfam" id="PF00211">
    <property type="entry name" value="Guanylate_cyc"/>
    <property type="match status" value="1"/>
</dbReference>
<dbReference type="Gene3D" id="3.30.70.1230">
    <property type="entry name" value="Nucleotide cyclase"/>
    <property type="match status" value="1"/>
</dbReference>
<feature type="domain" description="Guanylate cyclase" evidence="3">
    <location>
        <begin position="11"/>
        <end position="143"/>
    </location>
</feature>
<dbReference type="EMBL" id="LCYG01000035">
    <property type="protein sequence ID" value="KLK92422.1"/>
    <property type="molecule type" value="Genomic_DNA"/>
</dbReference>
<reference evidence="4 5" key="1">
    <citation type="submission" date="2015-05" db="EMBL/GenBank/DDBJ databases">
        <title>Draft genome sequence of Microvirga vignae strain BR3299, a novel nitrogen fixing bacteria isolated from Brazil semi-aired region.</title>
        <authorList>
            <person name="Zilli J.E."/>
            <person name="Passos S.R."/>
            <person name="Leite J."/>
            <person name="Baldani J.I."/>
            <person name="Xavier G.R."/>
            <person name="Rumjaneck N.G."/>
            <person name="Simoes-Araujo J.L."/>
        </authorList>
    </citation>
    <scope>NUCLEOTIDE SEQUENCE [LARGE SCALE GENOMIC DNA]</scope>
    <source>
        <strain evidence="4 5">BR3299</strain>
    </source>
</reference>
<keyword evidence="1" id="KW-0547">Nucleotide-binding</keyword>
<dbReference type="Gene3D" id="1.25.40.10">
    <property type="entry name" value="Tetratricopeptide repeat domain"/>
    <property type="match status" value="1"/>
</dbReference>
<dbReference type="Proteomes" id="UP000035489">
    <property type="component" value="Unassembled WGS sequence"/>
</dbReference>
<keyword evidence="5" id="KW-1185">Reference proteome</keyword>
<dbReference type="GO" id="GO:0005737">
    <property type="term" value="C:cytoplasm"/>
    <property type="evidence" value="ECO:0007669"/>
    <property type="project" value="TreeGrafter"/>
</dbReference>
<dbReference type="GO" id="GO:0004016">
    <property type="term" value="F:adenylate cyclase activity"/>
    <property type="evidence" value="ECO:0007669"/>
    <property type="project" value="UniProtKB-ARBA"/>
</dbReference>
<protein>
    <recommendedName>
        <fullName evidence="3">Guanylate cyclase domain-containing protein</fullName>
    </recommendedName>
</protein>
<dbReference type="GO" id="GO:0035556">
    <property type="term" value="P:intracellular signal transduction"/>
    <property type="evidence" value="ECO:0007669"/>
    <property type="project" value="InterPro"/>
</dbReference>